<dbReference type="GO" id="GO:0006629">
    <property type="term" value="P:lipid metabolic process"/>
    <property type="evidence" value="ECO:0007669"/>
    <property type="project" value="InterPro"/>
</dbReference>
<keyword evidence="1" id="KW-0472">Membrane</keyword>
<dbReference type="GO" id="GO:0016717">
    <property type="term" value="F:oxidoreductase activity, acting on paired donors, with oxidation of a pair of donors resulting in the reduction of molecular oxygen to two molecules of water"/>
    <property type="evidence" value="ECO:0007669"/>
    <property type="project" value="TreeGrafter"/>
</dbReference>
<dbReference type="InterPro" id="IPR005804">
    <property type="entry name" value="FA_desaturase_dom"/>
</dbReference>
<dbReference type="EMBL" id="VLLK01000001">
    <property type="protein sequence ID" value="TWJ08829.1"/>
    <property type="molecule type" value="Genomic_DNA"/>
</dbReference>
<dbReference type="AlphaFoldDB" id="A0A562UT94"/>
<reference evidence="3 4" key="1">
    <citation type="submission" date="2019-07" db="EMBL/GenBank/DDBJ databases">
        <title>Genomic Encyclopedia of Archaeal and Bacterial Type Strains, Phase II (KMG-II): from individual species to whole genera.</title>
        <authorList>
            <person name="Goeker M."/>
        </authorList>
    </citation>
    <scope>NUCLEOTIDE SEQUENCE [LARGE SCALE GENOMIC DNA]</scope>
    <source>
        <strain evidence="3 4">ATCC BAA-2084</strain>
    </source>
</reference>
<dbReference type="InterPro" id="IPR012171">
    <property type="entry name" value="Fatty_acid_desaturase"/>
</dbReference>
<keyword evidence="4" id="KW-1185">Reference proteome</keyword>
<gene>
    <name evidence="3" type="ORF">JN10_0447</name>
</gene>
<feature type="transmembrane region" description="Helical" evidence="1">
    <location>
        <begin position="165"/>
        <end position="184"/>
    </location>
</feature>
<sequence>MTRLQEKFAGVADAKSSPAAELEPRQLMRELAAFKTPKISRGSWELASTLLPFVAMFAAMLFAVDAGYYWALALAPVTGLLLLRLFIIQHDCGHGAFLPGRKSNDWVGRAMGVLTLTPYDCWARSHAIHHASTGNLDERGYGDVDTLTVQEYADSPRLKRWFYRFYRSPAVLLGLGPAYLFLLRHRLPIGLMKAGWIYWIAAMGTNLVTALILAALIYAFSFASVALVFVPVLLTAASTGVWLFYVQHQFEHGHWDTDAEWSFHDAALMGSSHLELPAVLRWFTGNIGIHHVHHLASRVPFYRLPEVLRTFPELRELNRFTMRDTFTMMRLALWDEGQRRLVSFREAKQLVRAKP</sequence>
<dbReference type="Pfam" id="PF00487">
    <property type="entry name" value="FA_desaturase"/>
    <property type="match status" value="1"/>
</dbReference>
<accession>A0A562UT94</accession>
<dbReference type="Proteomes" id="UP000320547">
    <property type="component" value="Unassembled WGS sequence"/>
</dbReference>
<dbReference type="GO" id="GO:0016020">
    <property type="term" value="C:membrane"/>
    <property type="evidence" value="ECO:0007669"/>
    <property type="project" value="TreeGrafter"/>
</dbReference>
<feature type="transmembrane region" description="Helical" evidence="1">
    <location>
        <begin position="68"/>
        <end position="87"/>
    </location>
</feature>
<name>A0A562UT94_9SPHN</name>
<comment type="caution">
    <text evidence="3">The sequence shown here is derived from an EMBL/GenBank/DDBJ whole genome shotgun (WGS) entry which is preliminary data.</text>
</comment>
<organism evidence="3 4">
    <name type="scientific">Altererythrobacter ishigakiensis</name>
    <dbReference type="NCBI Taxonomy" id="476157"/>
    <lineage>
        <taxon>Bacteria</taxon>
        <taxon>Pseudomonadati</taxon>
        <taxon>Pseudomonadota</taxon>
        <taxon>Alphaproteobacteria</taxon>
        <taxon>Sphingomonadales</taxon>
        <taxon>Erythrobacteraceae</taxon>
        <taxon>Altererythrobacter</taxon>
    </lineage>
</organism>
<feature type="domain" description="Fatty acid desaturase" evidence="2">
    <location>
        <begin position="70"/>
        <end position="321"/>
    </location>
</feature>
<dbReference type="PANTHER" id="PTHR19353">
    <property type="entry name" value="FATTY ACID DESATURASE 2"/>
    <property type="match status" value="1"/>
</dbReference>
<evidence type="ECO:0000313" key="3">
    <source>
        <dbReference type="EMBL" id="TWJ08829.1"/>
    </source>
</evidence>
<protein>
    <submittedName>
        <fullName evidence="3">Omega-6 fatty acid desaturase (Delta-12 desaturase)</fullName>
    </submittedName>
</protein>
<keyword evidence="1" id="KW-1133">Transmembrane helix</keyword>
<evidence type="ECO:0000313" key="4">
    <source>
        <dbReference type="Proteomes" id="UP000320547"/>
    </source>
</evidence>
<evidence type="ECO:0000259" key="2">
    <source>
        <dbReference type="Pfam" id="PF00487"/>
    </source>
</evidence>
<dbReference type="STRING" id="476157.GCA_001663155_00296"/>
<proteinExistence type="predicted"/>
<keyword evidence="1" id="KW-0812">Transmembrane</keyword>
<dbReference type="RefSeq" id="WP_245638261.1">
    <property type="nucleotide sequence ID" value="NZ_CP015963.1"/>
</dbReference>
<dbReference type="PANTHER" id="PTHR19353:SF73">
    <property type="entry name" value="FATTY ACID DESATURASE"/>
    <property type="match status" value="1"/>
</dbReference>
<dbReference type="CDD" id="cd03507">
    <property type="entry name" value="Delta12-FADS-like"/>
    <property type="match status" value="1"/>
</dbReference>
<feature type="transmembrane region" description="Helical" evidence="1">
    <location>
        <begin position="196"/>
        <end position="218"/>
    </location>
</feature>
<evidence type="ECO:0000256" key="1">
    <source>
        <dbReference type="SAM" id="Phobius"/>
    </source>
</evidence>
<feature type="transmembrane region" description="Helical" evidence="1">
    <location>
        <begin position="225"/>
        <end position="245"/>
    </location>
</feature>